<name>A0A0E9LYW1_9BACT</name>
<evidence type="ECO:0000256" key="1">
    <source>
        <dbReference type="ARBA" id="ARBA00022723"/>
    </source>
</evidence>
<dbReference type="InterPro" id="IPR036849">
    <property type="entry name" value="Enolase-like_C_sf"/>
</dbReference>
<sequence>MYKATLHPHQLIFHHPGGTSRGVLSTKMSYYLHISKEAAPEVTGRGECSILPGLSPDDRPDLEEKLQWCCQNIDALIPDFHKHLKDWPAIRFAVEMALADLHHGGRGIYYPSDFTMGQKEIPINGLIWMGNTDEMKRRIEEKLEEGFNCLKLKIGALDFDSEIQLIKSLRKRFNPQTLELRVDANGAFSPRKAPGVLDQLARLSIHSIEQPLKAGQWKEMAQLCATTPIPIALDEELIGLQDENTRKEMITSIRPQYIILKPSLTGGFSSSEKWIKQAESVDAGWWITSALEANIGLNAIAQWTATLNNPMPQGLGTGQVFTNNLDSPLVVEHGKLRHRTPSA</sequence>
<dbReference type="Gene3D" id="3.30.390.10">
    <property type="entry name" value="Enolase-like, N-terminal domain"/>
    <property type="match status" value="1"/>
</dbReference>
<dbReference type="GO" id="GO:0009234">
    <property type="term" value="P:menaquinone biosynthetic process"/>
    <property type="evidence" value="ECO:0007669"/>
    <property type="project" value="UniProtKB-UniRule"/>
</dbReference>
<evidence type="ECO:0000313" key="5">
    <source>
        <dbReference type="Proteomes" id="UP000032900"/>
    </source>
</evidence>
<dbReference type="CDD" id="cd03320">
    <property type="entry name" value="OSBS"/>
    <property type="match status" value="1"/>
</dbReference>
<dbReference type="EC" id="4.2.1.113" evidence="2"/>
<dbReference type="SUPFAM" id="SSF54826">
    <property type="entry name" value="Enolase N-terminal domain-like"/>
    <property type="match status" value="1"/>
</dbReference>
<reference evidence="4 5" key="1">
    <citation type="journal article" date="2015" name="Microbes Environ.">
        <title>Distribution and evolution of nitrogen fixation genes in the phylum bacteroidetes.</title>
        <authorList>
            <person name="Inoue J."/>
            <person name="Oshima K."/>
            <person name="Suda W."/>
            <person name="Sakamoto M."/>
            <person name="Iino T."/>
            <person name="Noda S."/>
            <person name="Hongoh Y."/>
            <person name="Hattori M."/>
            <person name="Ohkuma M."/>
        </authorList>
    </citation>
    <scope>NUCLEOTIDE SEQUENCE [LARGE SCALE GENOMIC DNA]</scope>
    <source>
        <strain evidence="4">JCM 15548</strain>
    </source>
</reference>
<gene>
    <name evidence="4" type="ORF">JCM15548_13086</name>
</gene>
<dbReference type="InterPro" id="IPR018110">
    <property type="entry name" value="Mandel_Rmase/mucon_lact_enz_CS"/>
</dbReference>
<dbReference type="SMART" id="SM00922">
    <property type="entry name" value="MR_MLE"/>
    <property type="match status" value="1"/>
</dbReference>
<dbReference type="OrthoDB" id="9766759at2"/>
<dbReference type="PANTHER" id="PTHR48073:SF2">
    <property type="entry name" value="O-SUCCINYLBENZOATE SYNTHASE"/>
    <property type="match status" value="1"/>
</dbReference>
<dbReference type="InterPro" id="IPR029065">
    <property type="entry name" value="Enolase_C-like"/>
</dbReference>
<dbReference type="GO" id="GO:0046872">
    <property type="term" value="F:metal ion binding"/>
    <property type="evidence" value="ECO:0007669"/>
    <property type="project" value="UniProtKB-KW"/>
</dbReference>
<proteinExistence type="predicted"/>
<dbReference type="RefSeq" id="WP_062126114.1">
    <property type="nucleotide sequence ID" value="NZ_BAZW01000030.1"/>
</dbReference>
<dbReference type="InterPro" id="IPR029017">
    <property type="entry name" value="Enolase-like_N"/>
</dbReference>
<evidence type="ECO:0000259" key="3">
    <source>
        <dbReference type="SMART" id="SM00922"/>
    </source>
</evidence>
<comment type="caution">
    <text evidence="4">The sequence shown here is derived from an EMBL/GenBank/DDBJ whole genome shotgun (WGS) entry which is preliminary data.</text>
</comment>
<dbReference type="SFLD" id="SFLDS00001">
    <property type="entry name" value="Enolase"/>
    <property type="match status" value="1"/>
</dbReference>
<dbReference type="STRING" id="1236989.JCM15548_13086"/>
<evidence type="ECO:0000313" key="4">
    <source>
        <dbReference type="EMBL" id="GAO30777.1"/>
    </source>
</evidence>
<dbReference type="GO" id="GO:0009063">
    <property type="term" value="P:amino acid catabolic process"/>
    <property type="evidence" value="ECO:0007669"/>
    <property type="project" value="InterPro"/>
</dbReference>
<keyword evidence="5" id="KW-1185">Reference proteome</keyword>
<dbReference type="PROSITE" id="PS00909">
    <property type="entry name" value="MR_MLE_2"/>
    <property type="match status" value="1"/>
</dbReference>
<dbReference type="EMBL" id="BAZW01000030">
    <property type="protein sequence ID" value="GAO30777.1"/>
    <property type="molecule type" value="Genomic_DNA"/>
</dbReference>
<dbReference type="SFLD" id="SFLDG00180">
    <property type="entry name" value="muconate_cycloisomerase"/>
    <property type="match status" value="1"/>
</dbReference>
<dbReference type="NCBIfam" id="TIGR01927">
    <property type="entry name" value="menC_gam_Gplu"/>
    <property type="match status" value="1"/>
</dbReference>
<dbReference type="GO" id="GO:0016854">
    <property type="term" value="F:racemase and epimerase activity"/>
    <property type="evidence" value="ECO:0007669"/>
    <property type="project" value="UniProtKB-ARBA"/>
</dbReference>
<dbReference type="InterPro" id="IPR013342">
    <property type="entry name" value="Mandelate_racemase_C"/>
</dbReference>
<dbReference type="Pfam" id="PF13378">
    <property type="entry name" value="MR_MLE_C"/>
    <property type="match status" value="1"/>
</dbReference>
<accession>A0A0E9LYW1</accession>
<dbReference type="Gene3D" id="3.20.20.120">
    <property type="entry name" value="Enolase-like C-terminal domain"/>
    <property type="match status" value="1"/>
</dbReference>
<feature type="domain" description="Mandelate racemase/muconate lactonizing enzyme C-terminal" evidence="3">
    <location>
        <begin position="132"/>
        <end position="230"/>
    </location>
</feature>
<dbReference type="SFLD" id="SFLDF00009">
    <property type="entry name" value="o-succinylbenzoate_synthase"/>
    <property type="match status" value="1"/>
</dbReference>
<dbReference type="Proteomes" id="UP000032900">
    <property type="component" value="Unassembled WGS sequence"/>
</dbReference>
<evidence type="ECO:0000256" key="2">
    <source>
        <dbReference type="NCBIfam" id="TIGR01927"/>
    </source>
</evidence>
<keyword evidence="1" id="KW-0479">Metal-binding</keyword>
<dbReference type="AlphaFoldDB" id="A0A0E9LYW1"/>
<protein>
    <recommendedName>
        <fullName evidence="2">o-succinylbenzoate synthase</fullName>
        <ecNumber evidence="2">4.2.1.113</ecNumber>
    </recommendedName>
</protein>
<dbReference type="GO" id="GO:0043748">
    <property type="term" value="F:O-succinylbenzoate synthase activity"/>
    <property type="evidence" value="ECO:0007669"/>
    <property type="project" value="UniProtKB-EC"/>
</dbReference>
<dbReference type="PANTHER" id="PTHR48073">
    <property type="entry name" value="O-SUCCINYLBENZOATE SYNTHASE-RELATED"/>
    <property type="match status" value="1"/>
</dbReference>
<organism evidence="4 5">
    <name type="scientific">Geofilum rubicundum JCM 15548</name>
    <dbReference type="NCBI Taxonomy" id="1236989"/>
    <lineage>
        <taxon>Bacteria</taxon>
        <taxon>Pseudomonadati</taxon>
        <taxon>Bacteroidota</taxon>
        <taxon>Bacteroidia</taxon>
        <taxon>Marinilabiliales</taxon>
        <taxon>Marinilabiliaceae</taxon>
        <taxon>Geofilum</taxon>
    </lineage>
</organism>
<dbReference type="SUPFAM" id="SSF51604">
    <property type="entry name" value="Enolase C-terminal domain-like"/>
    <property type="match status" value="1"/>
</dbReference>